<evidence type="ECO:0000256" key="1">
    <source>
        <dbReference type="SAM" id="MobiDB-lite"/>
    </source>
</evidence>
<keyword evidence="3" id="KW-1185">Reference proteome</keyword>
<dbReference type="EMBL" id="AP024483">
    <property type="protein sequence ID" value="BCS83099.1"/>
    <property type="molecule type" value="Genomic_DNA"/>
</dbReference>
<feature type="compositionally biased region" description="Low complexity" evidence="1">
    <location>
        <begin position="408"/>
        <end position="441"/>
    </location>
</feature>
<dbReference type="Proteomes" id="UP001321479">
    <property type="component" value="Segment"/>
</dbReference>
<accession>A0ABM7NSH3</accession>
<proteinExistence type="predicted"/>
<evidence type="ECO:0000313" key="3">
    <source>
        <dbReference type="Proteomes" id="UP001321479"/>
    </source>
</evidence>
<protein>
    <submittedName>
        <fullName evidence="2">Uncharacterized protein</fullName>
    </submittedName>
</protein>
<reference evidence="2 3" key="1">
    <citation type="submission" date="2021-02" db="EMBL/GenBank/DDBJ databases">
        <title>Cotonvirus japonicus, which uses Golgi apparatus of host cells for its virion factory, phylogenetically links tailed tupanvirus and icosahedral mimivirus.</title>
        <authorList>
            <person name="Takahashi H."/>
            <person name="Fukaya S."/>
            <person name="Song C."/>
            <person name="Murata K."/>
            <person name="Takemura M."/>
        </authorList>
    </citation>
    <scope>NUCLEOTIDE SEQUENCE [LARGE SCALE GENOMIC DNA]</scope>
</reference>
<name>A0ABM7NSH3_9VIRU</name>
<dbReference type="RefSeq" id="YP_010841707.1">
    <property type="nucleotide sequence ID" value="NC_079139.1"/>
</dbReference>
<sequence length="1291" mass="145294">MRNNNFRGGASEYKINDVLGTKFQQFVNLIEQPKPLEQFLFKNVETDALRLPGSRYGPDDLHYDFTEFVEAASAAFRQIENPDYKKVEIASKYTGSVESIVDDLFKESSYSGYSEPKKTEFIFFQLPYQDDGNVKHLIPGFHLLPHAHFVYPDANRDPKEIELSNGLINAVKYLYHYIALLDLNTLDARSVVTLLKRDNLIFMRYVDDIANTLSMSGYFDKSAGFPAGSKDIVKQAVLRGLTGVAYQIVNKFKNSDAPAQSPPVNFTPDLNITNEDEFNKFVNILGTPYGVEFKNVGQLHATFKQLNDLYETGTNIGGLGLSQNEIAQYQINALLNPRYIIDNIEQYIDEKQYESLSQTGGNNSWKGNNSRKNNALGNSSMNNQRNNKTNKRQRGGVSWGDWFTGTKSNDNNNNNNDGTGSSYSNNNTGSSYSNNNDNGSGILDVPPKSTGTSGLGVPKRGEGRLSLPFLYGPRSRDGKRYLVTSDVQGDIPNNAHIVNIDNVHLIEEDDAGSPLDSGIISEILNIGETPNYNPTRVILLTILYDMIHNRVNFQAYGNSGSSVRTRLEDNIRTALRNYNVLFSRLQKIPKSNYSTAFADLKNAFLTEFTLDSYKQFEIEKNSGNLALATGPTTSPNKSNLQDEEVYNFYNTYILNGSEDQRKFYNRFFNLVRLNATSAGSPQSDVNIAEARDKSKAELANYRLNVRKDTGFTRLTGGQRGGAFGDIVFVSTLPSYPADGSVKNIWLDRNTVVPVQQLTADNVEAIRNIARAVYNSPREQSVVQIYGHPIDLIPVAQRVASVGLPNLNYQTYFKNILRSAVAASEKPVLPPEWVDHEDKLAEHILRQASKWERVGNDFVLKKEDGSIEQTVPQDSCAFINVSTRECLDFFGSCLPSNSATLSDACKKLYTFDFSVNPPISQLKDEIVKIDPVVAYLILKQFRFGSVLAEESNDPFYGFRRYKVQSVGSWIRELISNSDRCLTQQPSTNPCKPRTLREELGDDAADKILDMIKNKTNMPFFTYLDVLVQWVNANPQVLNPEEAKHIQVIKNRWPNINESFKTYDYLNPYKPADVKLREMSCDFERWKFSILNGTSGLNGATLISNLSTVSSNINMPFARSGFVSPIPFANTIPMIGGHFGTQNELANLNNQYGYEMFRQIYKNLVDTMNTMPGDKKITLSVNTHNKCKEKLESFARAEEELRKCIARLVERNKLYQASRGYIDAYNIPDENFAAVLEKHSNLFNVHSAYNKKAINLIDIFQTISKAILSKMEETRPGVERPLTMGYHNASSIY</sequence>
<organism evidence="2 3">
    <name type="scientific">Cotonvirus japonicus</name>
    <dbReference type="NCBI Taxonomy" id="2811091"/>
    <lineage>
        <taxon>Viruses</taxon>
        <taxon>Varidnaviria</taxon>
        <taxon>Bamfordvirae</taxon>
        <taxon>Nucleocytoviricota</taxon>
        <taxon>Megaviricetes</taxon>
        <taxon>Imitervirales</taxon>
        <taxon>Mimiviridae</taxon>
        <taxon>Megamimivirinae</taxon>
        <taxon>Cotonvirus</taxon>
        <taxon>Cotonvirus japonicum</taxon>
    </lineage>
</organism>
<feature type="region of interest" description="Disordered" evidence="1">
    <location>
        <begin position="355"/>
        <end position="470"/>
    </location>
</feature>
<feature type="compositionally biased region" description="Low complexity" evidence="1">
    <location>
        <begin position="378"/>
        <end position="387"/>
    </location>
</feature>
<evidence type="ECO:0000313" key="2">
    <source>
        <dbReference type="EMBL" id="BCS83099.1"/>
    </source>
</evidence>
<dbReference type="GeneID" id="80558304"/>
<feature type="compositionally biased region" description="Polar residues" evidence="1">
    <location>
        <begin position="355"/>
        <end position="377"/>
    </location>
</feature>